<feature type="compositionally biased region" description="Pro residues" evidence="8">
    <location>
        <begin position="358"/>
        <end position="371"/>
    </location>
</feature>
<evidence type="ECO:0000259" key="11">
    <source>
        <dbReference type="PROSITE" id="PS50234"/>
    </source>
</evidence>
<evidence type="ECO:0000313" key="12">
    <source>
        <dbReference type="EMBL" id="CAK8675319.1"/>
    </source>
</evidence>
<organism evidence="12 13">
    <name type="scientific">Clavelina lepadiformis</name>
    <name type="common">Light-bulb sea squirt</name>
    <name type="synonym">Ascidia lepadiformis</name>
    <dbReference type="NCBI Taxonomy" id="159417"/>
    <lineage>
        <taxon>Eukaryota</taxon>
        <taxon>Metazoa</taxon>
        <taxon>Chordata</taxon>
        <taxon>Tunicata</taxon>
        <taxon>Ascidiacea</taxon>
        <taxon>Aplousobranchia</taxon>
        <taxon>Clavelinidae</taxon>
        <taxon>Clavelina</taxon>
    </lineage>
</organism>
<dbReference type="EMBL" id="CAWYQH010000013">
    <property type="protein sequence ID" value="CAK8675319.1"/>
    <property type="molecule type" value="Genomic_DNA"/>
</dbReference>
<dbReference type="Pfam" id="PF00092">
    <property type="entry name" value="VWA"/>
    <property type="match status" value="1"/>
</dbReference>
<keyword evidence="13" id="KW-1185">Reference proteome</keyword>
<dbReference type="InterPro" id="IPR036465">
    <property type="entry name" value="vWFA_dom_sf"/>
</dbReference>
<dbReference type="SMART" id="SM00327">
    <property type="entry name" value="VWA"/>
    <property type="match status" value="1"/>
</dbReference>
<dbReference type="PROSITE" id="PS50234">
    <property type="entry name" value="VWFA"/>
    <property type="match status" value="1"/>
</dbReference>
<feature type="region of interest" description="Disordered" evidence="8">
    <location>
        <begin position="354"/>
        <end position="374"/>
    </location>
</feature>
<dbReference type="InterPro" id="IPR002035">
    <property type="entry name" value="VWF_A"/>
</dbReference>
<keyword evidence="5 10" id="KW-0732">Signal</keyword>
<dbReference type="InterPro" id="IPR008400">
    <property type="entry name" value="Anthrax_toxin_rcpt_extracel"/>
</dbReference>
<feature type="region of interest" description="Disordered" evidence="8">
    <location>
        <begin position="492"/>
        <end position="512"/>
    </location>
</feature>
<comment type="similarity">
    <text evidence="2">Belongs to the ATR family.</text>
</comment>
<evidence type="ECO:0000256" key="4">
    <source>
        <dbReference type="ARBA" id="ARBA00022723"/>
    </source>
</evidence>
<dbReference type="PANTHER" id="PTHR16059:SF25">
    <property type="entry name" value="LYSOZYME"/>
    <property type="match status" value="1"/>
</dbReference>
<comment type="subcellular location">
    <subcellularLocation>
        <location evidence="1">Membrane</location>
        <topology evidence="1">Single-pass type I membrane protein</topology>
    </subcellularLocation>
</comment>
<evidence type="ECO:0000313" key="13">
    <source>
        <dbReference type="Proteomes" id="UP001642483"/>
    </source>
</evidence>
<feature type="chain" id="PRO_5047356630" description="VWFA domain-containing protein" evidence="10">
    <location>
        <begin position="24"/>
        <end position="512"/>
    </location>
</feature>
<keyword evidence="3 9" id="KW-0812">Transmembrane</keyword>
<evidence type="ECO:0000256" key="7">
    <source>
        <dbReference type="ARBA" id="ARBA00023136"/>
    </source>
</evidence>
<gene>
    <name evidence="12" type="ORF">CVLEPA_LOCUS4899</name>
</gene>
<evidence type="ECO:0000256" key="1">
    <source>
        <dbReference type="ARBA" id="ARBA00004479"/>
    </source>
</evidence>
<evidence type="ECO:0000256" key="2">
    <source>
        <dbReference type="ARBA" id="ARBA00008095"/>
    </source>
</evidence>
<evidence type="ECO:0000256" key="10">
    <source>
        <dbReference type="SAM" id="SignalP"/>
    </source>
</evidence>
<keyword evidence="6 9" id="KW-1133">Transmembrane helix</keyword>
<name>A0ABP0FA55_CLALP</name>
<evidence type="ECO:0000256" key="8">
    <source>
        <dbReference type="SAM" id="MobiDB-lite"/>
    </source>
</evidence>
<evidence type="ECO:0000256" key="6">
    <source>
        <dbReference type="ARBA" id="ARBA00022989"/>
    </source>
</evidence>
<dbReference type="PANTHER" id="PTHR16059">
    <property type="entry name" value="ANTHRAX TOXIN RECEPTOR"/>
    <property type="match status" value="1"/>
</dbReference>
<dbReference type="Proteomes" id="UP001642483">
    <property type="component" value="Unassembled WGS sequence"/>
</dbReference>
<evidence type="ECO:0000256" key="3">
    <source>
        <dbReference type="ARBA" id="ARBA00022692"/>
    </source>
</evidence>
<protein>
    <recommendedName>
        <fullName evidence="11">VWFA domain-containing protein</fullName>
    </recommendedName>
</protein>
<dbReference type="Pfam" id="PF05587">
    <property type="entry name" value="Anth_Ig"/>
    <property type="match status" value="1"/>
</dbReference>
<reference evidence="12 13" key="1">
    <citation type="submission" date="2024-02" db="EMBL/GenBank/DDBJ databases">
        <authorList>
            <person name="Daric V."/>
            <person name="Darras S."/>
        </authorList>
    </citation>
    <scope>NUCLEOTIDE SEQUENCE [LARGE SCALE GENOMIC DNA]</scope>
</reference>
<evidence type="ECO:0000256" key="9">
    <source>
        <dbReference type="SAM" id="Phobius"/>
    </source>
</evidence>
<feature type="signal peptide" evidence="10">
    <location>
        <begin position="1"/>
        <end position="23"/>
    </location>
</feature>
<evidence type="ECO:0000256" key="5">
    <source>
        <dbReference type="ARBA" id="ARBA00022729"/>
    </source>
</evidence>
<accession>A0ABP0FA55</accession>
<sequence>MNVEATLLSILVISCCVTAFSHSTPVSQPASSCNGEFDVYFVLDLSSSLMNGRRNHFKEETVSFVKELIDKFTSPLLRLSFITFNTRATVVMSLTNDRAIVDSKLQVLRRAIPDGMTRLGLGIEKVNHQIENYGQKRASVVIVLTDGILEYTAKVKAVYEANKARKFGATILAVGVGDFNPSQLLEIVGGSKHFMFKAASFHDLNAIVARVIDGSCVEIVSATPDFVCSNSTFELVISGKGFNKTGIPQLVKCNYYINERTNFLVNPSSFASNRLTCPPPKDFNLFHGNEVTLQVSLNGGISFISSNVTIKVEVCEHNQGVLWTIMLVTAGVLLAVLWWFWNVICCKTAVDSEQRPAPSRPMPPPLPPPPSQINEFQQWPTVDASFYGGRGAGGMHPMKVSWGDRGCTEGAMHLERTKDAKEVGCIAKEVLIDYHPLKKAPSQTNQSSCLGNMKVCLCCPLTPCLLLCKQLSSRRPNADAAKCKIITSKKKDNTSKRSSGVSLTEGYLDMRS</sequence>
<dbReference type="SUPFAM" id="SSF53300">
    <property type="entry name" value="vWA-like"/>
    <property type="match status" value="1"/>
</dbReference>
<dbReference type="Gene3D" id="3.40.50.410">
    <property type="entry name" value="von Willebrand factor, type A domain"/>
    <property type="match status" value="1"/>
</dbReference>
<comment type="caution">
    <text evidence="12">The sequence shown here is derived from an EMBL/GenBank/DDBJ whole genome shotgun (WGS) entry which is preliminary data.</text>
</comment>
<feature type="transmembrane region" description="Helical" evidence="9">
    <location>
        <begin position="320"/>
        <end position="341"/>
    </location>
</feature>
<keyword evidence="7 9" id="KW-0472">Membrane</keyword>
<keyword evidence="4" id="KW-0479">Metal-binding</keyword>
<proteinExistence type="inferred from homology"/>
<feature type="domain" description="VWFA" evidence="11">
    <location>
        <begin position="38"/>
        <end position="211"/>
    </location>
</feature>